<proteinExistence type="predicted"/>
<dbReference type="EMBL" id="JACHBX010000003">
    <property type="protein sequence ID" value="MBB6135119.1"/>
    <property type="molecule type" value="Genomic_DNA"/>
</dbReference>
<dbReference type="Proteomes" id="UP000540787">
    <property type="component" value="Unassembled WGS sequence"/>
</dbReference>
<dbReference type="InterPro" id="IPR029058">
    <property type="entry name" value="AB_hydrolase_fold"/>
</dbReference>
<dbReference type="Pfam" id="PF24322">
    <property type="entry name" value="Tle3"/>
    <property type="match status" value="1"/>
</dbReference>
<reference evidence="4 5" key="1">
    <citation type="submission" date="2020-08" db="EMBL/GenBank/DDBJ databases">
        <title>The Agave Microbiome: Exploring the role of microbial communities in plant adaptations to desert environments.</title>
        <authorList>
            <person name="Partida-Martinez L.P."/>
        </authorList>
    </citation>
    <scope>NUCLEOTIDE SEQUENCE [LARGE SCALE GENOMIC DNA]</scope>
    <source>
        <strain evidence="4 5">AT3.2</strain>
    </source>
</reference>
<evidence type="ECO:0000256" key="1">
    <source>
        <dbReference type="SAM" id="MobiDB-lite"/>
    </source>
</evidence>
<dbReference type="RefSeq" id="WP_183555766.1">
    <property type="nucleotide sequence ID" value="NZ_JACHBX010000003.1"/>
</dbReference>
<evidence type="ECO:0000313" key="4">
    <source>
        <dbReference type="EMBL" id="MBB6135119.1"/>
    </source>
</evidence>
<feature type="region of interest" description="Disordered" evidence="1">
    <location>
        <begin position="125"/>
        <end position="147"/>
    </location>
</feature>
<evidence type="ECO:0000313" key="5">
    <source>
        <dbReference type="Proteomes" id="UP000540787"/>
    </source>
</evidence>
<feature type="compositionally biased region" description="Basic and acidic residues" evidence="1">
    <location>
        <begin position="129"/>
        <end position="142"/>
    </location>
</feature>
<evidence type="ECO:0008006" key="6">
    <source>
        <dbReference type="Google" id="ProtNLM"/>
    </source>
</evidence>
<gene>
    <name evidence="4" type="ORF">HD842_003277</name>
</gene>
<organism evidence="4 5">
    <name type="scientific">Massilia aurea</name>
    <dbReference type="NCBI Taxonomy" id="373040"/>
    <lineage>
        <taxon>Bacteria</taxon>
        <taxon>Pseudomonadati</taxon>
        <taxon>Pseudomonadota</taxon>
        <taxon>Betaproteobacteria</taxon>
        <taxon>Burkholderiales</taxon>
        <taxon>Oxalobacteraceae</taxon>
        <taxon>Telluria group</taxon>
        <taxon>Massilia</taxon>
    </lineage>
</organism>
<dbReference type="AlphaFoldDB" id="A0A7X0CFM0"/>
<protein>
    <recommendedName>
        <fullName evidence="6">DUF3274 domain-containing protein</fullName>
    </recommendedName>
</protein>
<accession>A0A7X0CFM0</accession>
<feature type="domain" description="Antibacterial effector protein Tle3 C-terminal" evidence="2">
    <location>
        <begin position="563"/>
        <end position="736"/>
    </location>
</feature>
<keyword evidence="5" id="KW-1185">Reference proteome</keyword>
<evidence type="ECO:0000259" key="2">
    <source>
        <dbReference type="Pfam" id="PF11678"/>
    </source>
</evidence>
<comment type="caution">
    <text evidence="4">The sequence shown here is derived from an EMBL/GenBank/DDBJ whole genome shotgun (WGS) entry which is preliminary data.</text>
</comment>
<sequence>MANKYPKSEYVIKRDNALLQPCRIGDKIVDVPREQPCNIIVVHGVNDVGTSYNAVEEGLCAGLQDRLLRKFKPGTYRMPGAKDKETLLDDPDAVFFKRDQKEDADSPVIPFYWGFREVGNLTKTVNGQKTDRNGNRLDKDLSKGGGPFGNATSTLPDMWNKGVFAPFDPAGDPLRPVKNGPGRMYMVLAARRLAALVAMIRQYEPNDTVNIVAHSQGCLISLLAQAFLMEMGERTADTLILTHPPYSLDEKMGMAMRTATFVTGDSDKAMEGFYDLIASRQNVHARLQTLVNIVAGVAKSKGTSPLFGKISETDSCGMVHGRWKADADRDNRGKVYLYFSPEDMTVALDNMRGIGWQGIPDAVAYLIAPPPSNKIDVLSDEAKFGPSPSMLKVERMALKEMGPSFRQRVFTGKLRAAAGLAKPAPVLIGQPPHDFVLRLPGEDDHAHVASSGRMLRQSLPQAGQFSLDYPVYRFGIRTINGEALKTPCEADIWGNQVSPDKIPTHSMLAHLKRENRGPCEEVDPIDAATAVASNKGLLVKTVGLPASVVASVERGGADDVSEQDRQRLEVAYNNSQFPGNTNPDDMSRILWATRYKHVISAQVQESPNAARLRWQQEVSPKSFHSAIFGSSKNHQRVTAYDLSIGSGKAVSDPAFYAYLCAVADWRLKKTINIKKARKGILTWSEFLFSFSAFYANEPDWRRQLIVGNADYYSSGALPHGLPLLGGGLWDIVISETISGKRVMSASKGKS</sequence>
<dbReference type="Gene3D" id="3.40.50.1820">
    <property type="entry name" value="alpha/beta hydrolase"/>
    <property type="match status" value="1"/>
</dbReference>
<dbReference type="SUPFAM" id="SSF53474">
    <property type="entry name" value="alpha/beta-Hydrolases"/>
    <property type="match status" value="1"/>
</dbReference>
<dbReference type="InterPro" id="IPR021692">
    <property type="entry name" value="Tle3_C"/>
</dbReference>
<dbReference type="InterPro" id="IPR056221">
    <property type="entry name" value="Tle3_ab_dom"/>
</dbReference>
<feature type="domain" description="T6SS Tle3 phospholipase effector alpha/beta" evidence="3">
    <location>
        <begin position="36"/>
        <end position="360"/>
    </location>
</feature>
<name>A0A7X0CFM0_9BURK</name>
<evidence type="ECO:0000259" key="3">
    <source>
        <dbReference type="Pfam" id="PF24322"/>
    </source>
</evidence>
<dbReference type="Pfam" id="PF11678">
    <property type="entry name" value="Tle3_C"/>
    <property type="match status" value="1"/>
</dbReference>